<feature type="transmembrane region" description="Helical" evidence="10">
    <location>
        <begin position="41"/>
        <end position="60"/>
    </location>
</feature>
<feature type="transmembrane region" description="Helical" evidence="10">
    <location>
        <begin position="12"/>
        <end position="34"/>
    </location>
</feature>
<comment type="subcellular location">
    <subcellularLocation>
        <location evidence="10">Cell membrane</location>
        <topology evidence="10">Multi-pass membrane protein</topology>
    </subcellularLocation>
    <subcellularLocation>
        <location evidence="10">Bacterial flagellum basal body</location>
    </subcellularLocation>
</comment>
<feature type="transmembrane region" description="Helical" evidence="10">
    <location>
        <begin position="172"/>
        <end position="199"/>
    </location>
</feature>
<comment type="similarity">
    <text evidence="2 10">Belongs to the FliR/MopE/SpaR family.</text>
</comment>
<keyword evidence="4 10" id="KW-1003">Cell membrane</keyword>
<dbReference type="RefSeq" id="WP_064037668.1">
    <property type="nucleotide sequence ID" value="NZ_LUUH01000072.1"/>
</dbReference>
<evidence type="ECO:0000256" key="8">
    <source>
        <dbReference type="ARBA" id="ARBA00023143"/>
    </source>
</evidence>
<dbReference type="PANTHER" id="PTHR30065">
    <property type="entry name" value="FLAGELLAR BIOSYNTHETIC PROTEIN FLIR"/>
    <property type="match status" value="1"/>
</dbReference>
<evidence type="ECO:0000256" key="5">
    <source>
        <dbReference type="ARBA" id="ARBA00022692"/>
    </source>
</evidence>
<feature type="transmembrane region" description="Helical" evidence="10">
    <location>
        <begin position="125"/>
        <end position="151"/>
    </location>
</feature>
<reference evidence="12" key="1">
    <citation type="submission" date="2016-03" db="EMBL/GenBank/DDBJ databases">
        <authorList>
            <person name="Heylen K."/>
            <person name="De Vos P."/>
            <person name="Vekeman B."/>
        </authorList>
    </citation>
    <scope>NUCLEOTIDE SEQUENCE [LARGE SCALE GENOMIC DNA]</scope>
    <source>
        <strain evidence="12">R-45371</strain>
    </source>
</reference>
<protein>
    <recommendedName>
        <fullName evidence="3 9">Flagellar biosynthetic protein FliR</fullName>
    </recommendedName>
</protein>
<dbReference type="GO" id="GO:0006605">
    <property type="term" value="P:protein targeting"/>
    <property type="evidence" value="ECO:0007669"/>
    <property type="project" value="UniProtKB-UniRule"/>
</dbReference>
<keyword evidence="11" id="KW-0969">Cilium</keyword>
<dbReference type="Proteomes" id="UP000077763">
    <property type="component" value="Unassembled WGS sequence"/>
</dbReference>
<feature type="transmembrane region" description="Helical" evidence="10">
    <location>
        <begin position="211"/>
        <end position="233"/>
    </location>
</feature>
<dbReference type="GO" id="GO:0009425">
    <property type="term" value="C:bacterial-type flagellum basal body"/>
    <property type="evidence" value="ECO:0007669"/>
    <property type="project" value="UniProtKB-SubCell"/>
</dbReference>
<gene>
    <name evidence="11" type="ORF">A1353_18615</name>
</gene>
<dbReference type="NCBIfam" id="TIGR01400">
    <property type="entry name" value="fliR"/>
    <property type="match status" value="1"/>
</dbReference>
<dbReference type="PANTHER" id="PTHR30065:SF8">
    <property type="entry name" value="FLAGELLAR BIOSYNTHETIC PROTEIN FLIR"/>
    <property type="match status" value="1"/>
</dbReference>
<evidence type="ECO:0000256" key="3">
    <source>
        <dbReference type="ARBA" id="ARBA00021717"/>
    </source>
</evidence>
<comment type="function">
    <text evidence="1 10">Role in flagellar biosynthesis.</text>
</comment>
<dbReference type="Pfam" id="PF01311">
    <property type="entry name" value="Bac_export_1"/>
    <property type="match status" value="1"/>
</dbReference>
<sequence>MNFGEDELLRYLASFVWPFFRISSMFITVPVFSVKAVPAKVRLIASLLITWVIMPTLPAMPDIEMFGYQGFMVAVQQVALGLTTGFILQMVFSIMLFAGQTIAYSMGLGFASMVDPATGVQVPVIAQLFVISGSLLFLAVDGHLLLIEMLAQSFHTLPVGSIGMDKTDLWRVISWSSLIFADGLLLSMPVMATLLFVNISFGVASKAAPQLQIFGVGFPITIMLGMGLIWIGLPTMLEGFSDMLHNGFALVGALLRLQ</sequence>
<evidence type="ECO:0000313" key="12">
    <source>
        <dbReference type="Proteomes" id="UP000077763"/>
    </source>
</evidence>
<dbReference type="PRINTS" id="PR00953">
    <property type="entry name" value="TYPE3IMRPROT"/>
</dbReference>
<keyword evidence="5 10" id="KW-0812">Transmembrane</keyword>
<comment type="caution">
    <text evidence="11">The sequence shown here is derived from an EMBL/GenBank/DDBJ whole genome shotgun (WGS) entry which is preliminary data.</text>
</comment>
<keyword evidence="7 10" id="KW-0472">Membrane</keyword>
<evidence type="ECO:0000256" key="10">
    <source>
        <dbReference type="RuleBase" id="RU362071"/>
    </source>
</evidence>
<dbReference type="AlphaFoldDB" id="A0A177M7I7"/>
<evidence type="ECO:0000256" key="2">
    <source>
        <dbReference type="ARBA" id="ARBA00009772"/>
    </source>
</evidence>
<organism evidence="11 12">
    <name type="scientific">Methylomonas methanica</name>
    <dbReference type="NCBI Taxonomy" id="421"/>
    <lineage>
        <taxon>Bacteria</taxon>
        <taxon>Pseudomonadati</taxon>
        <taxon>Pseudomonadota</taxon>
        <taxon>Gammaproteobacteria</taxon>
        <taxon>Methylococcales</taxon>
        <taxon>Methylococcaceae</taxon>
        <taxon>Methylomonas</taxon>
    </lineage>
</organism>
<keyword evidence="11" id="KW-0966">Cell projection</keyword>
<keyword evidence="8 10" id="KW-0975">Bacterial flagellum</keyword>
<evidence type="ECO:0000256" key="4">
    <source>
        <dbReference type="ARBA" id="ARBA00022475"/>
    </source>
</evidence>
<feature type="transmembrane region" description="Helical" evidence="10">
    <location>
        <begin position="66"/>
        <end position="87"/>
    </location>
</feature>
<proteinExistence type="inferred from homology"/>
<dbReference type="GO" id="GO:0005886">
    <property type="term" value="C:plasma membrane"/>
    <property type="evidence" value="ECO:0007669"/>
    <property type="project" value="UniProtKB-SubCell"/>
</dbReference>
<accession>A0A177M7I7</accession>
<evidence type="ECO:0000256" key="6">
    <source>
        <dbReference type="ARBA" id="ARBA00022989"/>
    </source>
</evidence>
<evidence type="ECO:0000313" key="11">
    <source>
        <dbReference type="EMBL" id="OAI01010.1"/>
    </source>
</evidence>
<evidence type="ECO:0000256" key="9">
    <source>
        <dbReference type="NCBIfam" id="TIGR01400"/>
    </source>
</evidence>
<dbReference type="EMBL" id="LUUH01000072">
    <property type="protein sequence ID" value="OAI01010.1"/>
    <property type="molecule type" value="Genomic_DNA"/>
</dbReference>
<keyword evidence="6 10" id="KW-1133">Transmembrane helix</keyword>
<dbReference type="GO" id="GO:0044780">
    <property type="term" value="P:bacterial-type flagellum assembly"/>
    <property type="evidence" value="ECO:0007669"/>
    <property type="project" value="UniProtKB-UniRule"/>
</dbReference>
<dbReference type="InterPro" id="IPR002010">
    <property type="entry name" value="T3SS_IM_R"/>
</dbReference>
<keyword evidence="11" id="KW-0282">Flagellum</keyword>
<dbReference type="InterPro" id="IPR006303">
    <property type="entry name" value="FliR"/>
</dbReference>
<evidence type="ECO:0000256" key="1">
    <source>
        <dbReference type="ARBA" id="ARBA00002578"/>
    </source>
</evidence>
<name>A0A177M7I7_METMH</name>
<evidence type="ECO:0000256" key="7">
    <source>
        <dbReference type="ARBA" id="ARBA00023136"/>
    </source>
</evidence>